<name>A0ABW2HK62_9ACTN</name>
<proteinExistence type="predicted"/>
<keyword evidence="2" id="KW-1185">Reference proteome</keyword>
<dbReference type="RefSeq" id="WP_378964350.1">
    <property type="nucleotide sequence ID" value="NZ_JBHTBJ010000001.1"/>
</dbReference>
<reference evidence="2" key="1">
    <citation type="journal article" date="2019" name="Int. J. Syst. Evol. Microbiol.">
        <title>The Global Catalogue of Microorganisms (GCM) 10K type strain sequencing project: providing services to taxonomists for standard genome sequencing and annotation.</title>
        <authorList>
            <consortium name="The Broad Institute Genomics Platform"/>
            <consortium name="The Broad Institute Genome Sequencing Center for Infectious Disease"/>
            <person name="Wu L."/>
            <person name="Ma J."/>
        </authorList>
    </citation>
    <scope>NUCLEOTIDE SEQUENCE [LARGE SCALE GENOMIC DNA]</scope>
    <source>
        <strain evidence="2">XZYJT-10</strain>
    </source>
</reference>
<dbReference type="EMBL" id="JBHTBJ010000001">
    <property type="protein sequence ID" value="MFC7272910.1"/>
    <property type="molecule type" value="Genomic_DNA"/>
</dbReference>
<accession>A0ABW2HK62</accession>
<evidence type="ECO:0000313" key="1">
    <source>
        <dbReference type="EMBL" id="MFC7272910.1"/>
    </source>
</evidence>
<comment type="caution">
    <text evidence="1">The sequence shown here is derived from an EMBL/GenBank/DDBJ whole genome shotgun (WGS) entry which is preliminary data.</text>
</comment>
<dbReference type="Proteomes" id="UP001596548">
    <property type="component" value="Unassembled WGS sequence"/>
</dbReference>
<organism evidence="1 2">
    <name type="scientific">Paractinoplanes rhizophilus</name>
    <dbReference type="NCBI Taxonomy" id="1416877"/>
    <lineage>
        <taxon>Bacteria</taxon>
        <taxon>Bacillati</taxon>
        <taxon>Actinomycetota</taxon>
        <taxon>Actinomycetes</taxon>
        <taxon>Micromonosporales</taxon>
        <taxon>Micromonosporaceae</taxon>
        <taxon>Paractinoplanes</taxon>
    </lineage>
</organism>
<gene>
    <name evidence="1" type="ORF">ACFQS1_02860</name>
</gene>
<protein>
    <submittedName>
        <fullName evidence="1">Uncharacterized protein</fullName>
    </submittedName>
</protein>
<sequence>MTFPGAVRPDTALGAIRRSARAGPRTAIFAKTAPAAVRLSLPGRADLGLSHWSQPTCSS</sequence>
<evidence type="ECO:0000313" key="2">
    <source>
        <dbReference type="Proteomes" id="UP001596548"/>
    </source>
</evidence>